<keyword evidence="7" id="KW-1185">Reference proteome</keyword>
<name>A0A402D2D1_9BACT</name>
<dbReference type="InterPro" id="IPR004839">
    <property type="entry name" value="Aminotransferase_I/II_large"/>
</dbReference>
<dbReference type="Pfam" id="PF00155">
    <property type="entry name" value="Aminotran_1_2"/>
    <property type="match status" value="1"/>
</dbReference>
<dbReference type="InterPro" id="IPR015424">
    <property type="entry name" value="PyrdxlP-dep_Trfase"/>
</dbReference>
<dbReference type="GO" id="GO:0003677">
    <property type="term" value="F:DNA binding"/>
    <property type="evidence" value="ECO:0007669"/>
    <property type="project" value="UniProtKB-KW"/>
</dbReference>
<keyword evidence="4" id="KW-0238">DNA-binding</keyword>
<accession>A0A402D2D1</accession>
<dbReference type="InterPro" id="IPR036388">
    <property type="entry name" value="WH-like_DNA-bd_sf"/>
</dbReference>
<dbReference type="PANTHER" id="PTHR46577">
    <property type="entry name" value="HTH-TYPE TRANSCRIPTIONAL REGULATORY PROTEIN GABR"/>
    <property type="match status" value="1"/>
</dbReference>
<dbReference type="SUPFAM" id="SSF53383">
    <property type="entry name" value="PLP-dependent transferases"/>
    <property type="match status" value="1"/>
</dbReference>
<dbReference type="Proteomes" id="UP000287394">
    <property type="component" value="Chromosome"/>
</dbReference>
<comment type="similarity">
    <text evidence="1">In the C-terminal section; belongs to the class-I pyridoxal-phosphate-dependent aminotransferase family.</text>
</comment>
<dbReference type="CDD" id="cd07377">
    <property type="entry name" value="WHTH_GntR"/>
    <property type="match status" value="1"/>
</dbReference>
<dbReference type="GO" id="GO:0003700">
    <property type="term" value="F:DNA-binding transcription factor activity"/>
    <property type="evidence" value="ECO:0007669"/>
    <property type="project" value="InterPro"/>
</dbReference>
<dbReference type="KEGG" id="ccot:CCAX7_20580"/>
<dbReference type="PANTHER" id="PTHR46577:SF1">
    <property type="entry name" value="HTH-TYPE TRANSCRIPTIONAL REGULATORY PROTEIN GABR"/>
    <property type="match status" value="1"/>
</dbReference>
<organism evidence="6 7">
    <name type="scientific">Capsulimonas corticalis</name>
    <dbReference type="NCBI Taxonomy" id="2219043"/>
    <lineage>
        <taxon>Bacteria</taxon>
        <taxon>Bacillati</taxon>
        <taxon>Armatimonadota</taxon>
        <taxon>Armatimonadia</taxon>
        <taxon>Capsulimonadales</taxon>
        <taxon>Capsulimonadaceae</taxon>
        <taxon>Capsulimonas</taxon>
    </lineage>
</organism>
<evidence type="ECO:0000256" key="2">
    <source>
        <dbReference type="ARBA" id="ARBA00022898"/>
    </source>
</evidence>
<dbReference type="PROSITE" id="PS50949">
    <property type="entry name" value="HTH_GNTR"/>
    <property type="match status" value="1"/>
</dbReference>
<proteinExistence type="inferred from homology"/>
<dbReference type="RefSeq" id="WP_119323687.1">
    <property type="nucleotide sequence ID" value="NZ_AP025739.1"/>
</dbReference>
<dbReference type="Pfam" id="PF00392">
    <property type="entry name" value="GntR"/>
    <property type="match status" value="1"/>
</dbReference>
<dbReference type="InterPro" id="IPR000524">
    <property type="entry name" value="Tscrpt_reg_HTH_GntR"/>
</dbReference>
<evidence type="ECO:0000256" key="5">
    <source>
        <dbReference type="ARBA" id="ARBA00023163"/>
    </source>
</evidence>
<gene>
    <name evidence="6" type="ORF">CCAX7_20580</name>
</gene>
<evidence type="ECO:0000313" key="7">
    <source>
        <dbReference type="Proteomes" id="UP000287394"/>
    </source>
</evidence>
<reference evidence="6 7" key="1">
    <citation type="journal article" date="2019" name="Int. J. Syst. Evol. Microbiol.">
        <title>Capsulimonas corticalis gen. nov., sp. nov., an aerobic capsulated bacterium, of a novel bacterial order, Capsulimonadales ord. nov., of the class Armatimonadia of the phylum Armatimonadetes.</title>
        <authorList>
            <person name="Li J."/>
            <person name="Kudo C."/>
            <person name="Tonouchi A."/>
        </authorList>
    </citation>
    <scope>NUCLEOTIDE SEQUENCE [LARGE SCALE GENOMIC DNA]</scope>
    <source>
        <strain evidence="6 7">AX-7</strain>
    </source>
</reference>
<evidence type="ECO:0000256" key="3">
    <source>
        <dbReference type="ARBA" id="ARBA00023015"/>
    </source>
</evidence>
<dbReference type="CDD" id="cd00609">
    <property type="entry name" value="AAT_like"/>
    <property type="match status" value="1"/>
</dbReference>
<dbReference type="InterPro" id="IPR036390">
    <property type="entry name" value="WH_DNA-bd_sf"/>
</dbReference>
<dbReference type="SUPFAM" id="SSF46785">
    <property type="entry name" value="Winged helix' DNA-binding domain"/>
    <property type="match status" value="1"/>
</dbReference>
<evidence type="ECO:0000256" key="1">
    <source>
        <dbReference type="ARBA" id="ARBA00005384"/>
    </source>
</evidence>
<evidence type="ECO:0000256" key="4">
    <source>
        <dbReference type="ARBA" id="ARBA00023125"/>
    </source>
</evidence>
<dbReference type="PRINTS" id="PR00035">
    <property type="entry name" value="HTHGNTR"/>
</dbReference>
<dbReference type="AlphaFoldDB" id="A0A402D2D1"/>
<dbReference type="SMART" id="SM00345">
    <property type="entry name" value="HTH_GNTR"/>
    <property type="match status" value="1"/>
</dbReference>
<dbReference type="InterPro" id="IPR015421">
    <property type="entry name" value="PyrdxlP-dep_Trfase_major"/>
</dbReference>
<keyword evidence="5" id="KW-0804">Transcription</keyword>
<dbReference type="Gene3D" id="3.40.640.10">
    <property type="entry name" value="Type I PLP-dependent aspartate aminotransferase-like (Major domain)"/>
    <property type="match status" value="1"/>
</dbReference>
<sequence length="500" mass="54547">MPKRAAGAILTGLNLDRTLAAPLHRQIYDGVRSAILDRRLTPGERLPSTRTLAGDLGVSRRTVVDAFSQLYAEGYIDERVGAGAYVARALPEDFLNLVVPAKPLPEAIADTPQFSQRFLEQKKHTSQAIAQFLRGQKLGRAFLLGTPALDEFPNALWGRLGARVGRRTTRHASSYQPTAGCLPLRESVAAYLGSARGVRCSPEQILIVAGSQQAIAIAAHVLIDPGDAVWMEEPGYFGAKGALLGTGARLIPVPVDSEGLNVAAGRERAPDARMAFVTPSHQMPLGVTMSLARRLALLEWAREAHSWIIEDDYDSEYRYVSRPLAALQSLDTHGRVIYTGTFSKVLFPALRLGYIVAPPALVDAFAVARRLMDSHSPLREQLILTEFMQEGHFERHIRRMRSLYQERQQLLVEETRRELGGTLDTAPADGGMHLVGYLPTSIDDGKVALAAEKQGIRTQALSHNYLETPQRSGLVLGYAAASSQEIIDGVRGLATILRAG</sequence>
<dbReference type="InterPro" id="IPR051446">
    <property type="entry name" value="HTH_trans_reg/aminotransferase"/>
</dbReference>
<dbReference type="GO" id="GO:0030170">
    <property type="term" value="F:pyridoxal phosphate binding"/>
    <property type="evidence" value="ECO:0007669"/>
    <property type="project" value="InterPro"/>
</dbReference>
<dbReference type="EMBL" id="AP025739">
    <property type="protein sequence ID" value="BDI30007.1"/>
    <property type="molecule type" value="Genomic_DNA"/>
</dbReference>
<evidence type="ECO:0000313" key="6">
    <source>
        <dbReference type="EMBL" id="BDI30007.1"/>
    </source>
</evidence>
<keyword evidence="2" id="KW-0663">Pyridoxal phosphate</keyword>
<keyword evidence="3" id="KW-0805">Transcription regulation</keyword>
<protein>
    <submittedName>
        <fullName evidence="6">GntR family transcriptional regulator</fullName>
    </submittedName>
</protein>
<dbReference type="OrthoDB" id="9808770at2"/>
<dbReference type="FunCoup" id="A0A402D2D1">
    <property type="interactions" value="95"/>
</dbReference>
<dbReference type="Gene3D" id="1.10.10.10">
    <property type="entry name" value="Winged helix-like DNA-binding domain superfamily/Winged helix DNA-binding domain"/>
    <property type="match status" value="1"/>
</dbReference>